<accession>A0A1B3ZA75</accession>
<dbReference type="RefSeq" id="WP_069204886.1">
    <property type="nucleotide sequence ID" value="NZ_CP014168.1"/>
</dbReference>
<dbReference type="InterPro" id="IPR051781">
    <property type="entry name" value="Metallo-dep_Hydrolase"/>
</dbReference>
<protein>
    <submittedName>
        <fullName evidence="2">Amidohydrolase</fullName>
    </submittedName>
</protein>
<dbReference type="InterPro" id="IPR011059">
    <property type="entry name" value="Metal-dep_hydrolase_composite"/>
</dbReference>
<dbReference type="GO" id="GO:0016810">
    <property type="term" value="F:hydrolase activity, acting on carbon-nitrogen (but not peptide) bonds"/>
    <property type="evidence" value="ECO:0007669"/>
    <property type="project" value="InterPro"/>
</dbReference>
<dbReference type="PANTHER" id="PTHR43135:SF3">
    <property type="entry name" value="ALPHA-D-RIBOSE 1-METHYLPHOSPHONATE 5-TRIPHOSPHATE DIPHOSPHATASE"/>
    <property type="match status" value="1"/>
</dbReference>
<evidence type="ECO:0000313" key="2">
    <source>
        <dbReference type="EMBL" id="AOH84326.1"/>
    </source>
</evidence>
<sequence>MTQVVFENARIFDGYSADCAEGMSVLIENGTIREVSDRPIKADGAQRINVAGKTLMPGLIDCHIHAYFSDLNAKVVDGRDAPYRTAHAVKKLGHALDCGFTTVRDIGGGDFPLAAAVADGLIRGPRFFYAGKVLSMTGGHVDYRTPTEQHHTHGYCSCGSMNWGGVVVDGVDACIKAAREELRRGAHCIKITASGGVMSPSDPMWMNQFREDEIRAIVNEAVERRTYVSAHCHPVSAIRRSVEFGVRCIEHATLIDAETAGWVAERGAYVVPTMSVIFVSMEVGAKLGMAADSIVKLKVAADAAIQGLQYMRDAGVKLGYGTDLLGSTYDQQCREFEFRSEVFTPLEMLRQATSMGAEILMQDGKLGCVTPGAHADLIVVDGDPLKDIGLLAADGRKLDAIMRAGEIVKNRLD</sequence>
<dbReference type="PANTHER" id="PTHR43135">
    <property type="entry name" value="ALPHA-D-RIBOSE 1-METHYLPHOSPHONATE 5-TRIPHOSPHATE DIPHOSPHATASE"/>
    <property type="match status" value="1"/>
</dbReference>
<dbReference type="SUPFAM" id="SSF51556">
    <property type="entry name" value="Metallo-dependent hydrolases"/>
    <property type="match status" value="1"/>
</dbReference>
<dbReference type="OrthoDB" id="9782972at2"/>
<dbReference type="InterPro" id="IPR006680">
    <property type="entry name" value="Amidohydro-rel"/>
</dbReference>
<evidence type="ECO:0000313" key="3">
    <source>
        <dbReference type="Proteomes" id="UP000094256"/>
    </source>
</evidence>
<dbReference type="STRING" id="1560345.AWL63_10440"/>
<reference evidence="2 3" key="1">
    <citation type="submission" date="2016-01" db="EMBL/GenBank/DDBJ databases">
        <title>Complete genome and mega plasmid sequence of Sphingomonas panacis DCY99 elicits systemic resistance in rice to Xanthomonas oryzae.</title>
        <authorList>
            <person name="Kim Y.J."/>
            <person name="Yang D.C."/>
            <person name="Sing P."/>
        </authorList>
    </citation>
    <scope>NUCLEOTIDE SEQUENCE [LARGE SCALE GENOMIC DNA]</scope>
    <source>
        <strain evidence="2 3">DCY99</strain>
    </source>
</reference>
<gene>
    <name evidence="2" type="ORF">AWL63_10440</name>
</gene>
<dbReference type="CDD" id="cd01299">
    <property type="entry name" value="Met_dep_hydrolase_A"/>
    <property type="match status" value="1"/>
</dbReference>
<dbReference type="AlphaFoldDB" id="A0A1B3ZA75"/>
<organism evidence="2 3">
    <name type="scientific">Sphingomonas panacis</name>
    <dbReference type="NCBI Taxonomy" id="1560345"/>
    <lineage>
        <taxon>Bacteria</taxon>
        <taxon>Pseudomonadati</taxon>
        <taxon>Pseudomonadota</taxon>
        <taxon>Alphaproteobacteria</taxon>
        <taxon>Sphingomonadales</taxon>
        <taxon>Sphingomonadaceae</taxon>
        <taxon>Sphingomonas</taxon>
    </lineage>
</organism>
<dbReference type="Gene3D" id="3.20.20.140">
    <property type="entry name" value="Metal-dependent hydrolases"/>
    <property type="match status" value="1"/>
</dbReference>
<keyword evidence="2" id="KW-0378">Hydrolase</keyword>
<dbReference type="Proteomes" id="UP000094256">
    <property type="component" value="Chromosome"/>
</dbReference>
<name>A0A1B3ZA75_9SPHN</name>
<dbReference type="KEGG" id="span:AWL63_10440"/>
<dbReference type="InterPro" id="IPR032466">
    <property type="entry name" value="Metal_Hydrolase"/>
</dbReference>
<dbReference type="InterPro" id="IPR057744">
    <property type="entry name" value="OTAase-like"/>
</dbReference>
<evidence type="ECO:0000259" key="1">
    <source>
        <dbReference type="Pfam" id="PF01979"/>
    </source>
</evidence>
<dbReference type="Gene3D" id="2.30.40.10">
    <property type="entry name" value="Urease, subunit C, domain 1"/>
    <property type="match status" value="1"/>
</dbReference>
<proteinExistence type="predicted"/>
<dbReference type="EMBL" id="CP014168">
    <property type="protein sequence ID" value="AOH84326.1"/>
    <property type="molecule type" value="Genomic_DNA"/>
</dbReference>
<dbReference type="Pfam" id="PF01979">
    <property type="entry name" value="Amidohydro_1"/>
    <property type="match status" value="1"/>
</dbReference>
<dbReference type="SUPFAM" id="SSF51338">
    <property type="entry name" value="Composite domain of metallo-dependent hydrolases"/>
    <property type="match status" value="2"/>
</dbReference>
<keyword evidence="3" id="KW-1185">Reference proteome</keyword>
<feature type="domain" description="Amidohydrolase-related" evidence="1">
    <location>
        <begin position="54"/>
        <end position="408"/>
    </location>
</feature>